<dbReference type="RefSeq" id="WP_068607535.1">
    <property type="nucleotide sequence ID" value="NZ_CP011388.1"/>
</dbReference>
<dbReference type="STRING" id="1178515.SY83_14135"/>
<organism evidence="1 2">
    <name type="scientific">Paenibacillus swuensis</name>
    <dbReference type="NCBI Taxonomy" id="1178515"/>
    <lineage>
        <taxon>Bacteria</taxon>
        <taxon>Bacillati</taxon>
        <taxon>Bacillota</taxon>
        <taxon>Bacilli</taxon>
        <taxon>Bacillales</taxon>
        <taxon>Paenibacillaceae</taxon>
        <taxon>Paenibacillus</taxon>
    </lineage>
</organism>
<keyword evidence="2" id="KW-1185">Reference proteome</keyword>
<dbReference type="AlphaFoldDB" id="A0A172TJR8"/>
<sequence length="106" mass="12155">MTEFQLGDAQPTTLLRDIYGAEVILTDEQEESVVYTLLAEFALASNNYAVLQSEELKKEDDVLIFRVLIEDGKMELETIEDDDEWDNMFDIYDEMAFAATETDNEA</sequence>
<dbReference type="Proteomes" id="UP000076927">
    <property type="component" value="Chromosome"/>
</dbReference>
<proteinExistence type="predicted"/>
<gene>
    <name evidence="1" type="ORF">SY83_14135</name>
</gene>
<evidence type="ECO:0000313" key="1">
    <source>
        <dbReference type="EMBL" id="ANE47216.1"/>
    </source>
</evidence>
<protein>
    <recommendedName>
        <fullName evidence="3">DUF1292 domain-containing protein</fullName>
    </recommendedName>
</protein>
<dbReference type="PATRIC" id="fig|1178515.4.peg.2838"/>
<accession>A0A172TJR8</accession>
<dbReference type="OrthoDB" id="2990381at2"/>
<dbReference type="InterPro" id="IPR009711">
    <property type="entry name" value="UPF0473"/>
</dbReference>
<evidence type="ECO:0000313" key="2">
    <source>
        <dbReference type="Proteomes" id="UP000076927"/>
    </source>
</evidence>
<dbReference type="EMBL" id="CP011388">
    <property type="protein sequence ID" value="ANE47216.1"/>
    <property type="molecule type" value="Genomic_DNA"/>
</dbReference>
<evidence type="ECO:0008006" key="3">
    <source>
        <dbReference type="Google" id="ProtNLM"/>
    </source>
</evidence>
<reference evidence="1 2" key="1">
    <citation type="submission" date="2015-01" db="EMBL/GenBank/DDBJ databases">
        <title>Paenibacillus swuensis/DY6/whole genome sequencing.</title>
        <authorList>
            <person name="Kim M.K."/>
            <person name="Srinivasan S."/>
            <person name="Lee J.-J."/>
        </authorList>
    </citation>
    <scope>NUCLEOTIDE SEQUENCE [LARGE SCALE GENOMIC DNA]</scope>
    <source>
        <strain evidence="1 2">DY6</strain>
    </source>
</reference>
<name>A0A172TJR8_9BACL</name>
<dbReference type="Pfam" id="PF06949">
    <property type="entry name" value="DUF1292"/>
    <property type="match status" value="1"/>
</dbReference>
<dbReference type="KEGG" id="pswu:SY83_14135"/>